<proteinExistence type="predicted"/>
<evidence type="ECO:0000313" key="2">
    <source>
        <dbReference type="RefSeq" id="XP_006820116.1"/>
    </source>
</evidence>
<dbReference type="GeneID" id="102801173"/>
<keyword evidence="1" id="KW-1185">Reference proteome</keyword>
<name>A0ABM0MJC5_SACKO</name>
<feature type="non-terminal residue" evidence="2">
    <location>
        <position position="186"/>
    </location>
</feature>
<protein>
    <submittedName>
        <fullName evidence="2">Neuralized-like protein 4-like</fullName>
    </submittedName>
</protein>
<dbReference type="Proteomes" id="UP000694865">
    <property type="component" value="Unplaced"/>
</dbReference>
<gene>
    <name evidence="2" type="primary">LOC102801173</name>
</gene>
<sequence length="186" mass="21437">MEYDTCYCVHCHGVRGDAMYYERGIPSKVYALPIGWVRFPLKVRNAYPQYHVAYHGTKSENLKDILLTHRLLIPGDTTPSGKIVNERKFHIPACNQFGFNTKQIFVSPSILYAGNPTYATPKKWYDCISRWVYNASVAIQVWIRPFSYKVGRHTLAGAYGIDPFFSDDTLEWSTTNRWDVIPYGLL</sequence>
<accession>A0ABM0MJC5</accession>
<evidence type="ECO:0000313" key="1">
    <source>
        <dbReference type="Proteomes" id="UP000694865"/>
    </source>
</evidence>
<organism evidence="1 2">
    <name type="scientific">Saccoglossus kowalevskii</name>
    <name type="common">Acorn worm</name>
    <dbReference type="NCBI Taxonomy" id="10224"/>
    <lineage>
        <taxon>Eukaryota</taxon>
        <taxon>Metazoa</taxon>
        <taxon>Hemichordata</taxon>
        <taxon>Enteropneusta</taxon>
        <taxon>Harrimaniidae</taxon>
        <taxon>Saccoglossus</taxon>
    </lineage>
</organism>
<dbReference type="RefSeq" id="XP_006820116.1">
    <property type="nucleotide sequence ID" value="XM_006820053.1"/>
</dbReference>
<reference evidence="2" key="1">
    <citation type="submission" date="2025-08" db="UniProtKB">
        <authorList>
            <consortium name="RefSeq"/>
        </authorList>
    </citation>
    <scope>IDENTIFICATION</scope>
    <source>
        <tissue evidence="2">Testes</tissue>
    </source>
</reference>